<protein>
    <recommendedName>
        <fullName evidence="3">ribose-5-phosphate isomerase</fullName>
        <ecNumber evidence="3">5.3.1.6</ecNumber>
    </recommendedName>
    <alternativeName>
        <fullName evidence="5">Phosphoriboisomerase</fullName>
    </alternativeName>
</protein>
<dbReference type="EMBL" id="UXSR01000451">
    <property type="protein sequence ID" value="VDD76604.1"/>
    <property type="molecule type" value="Genomic_DNA"/>
</dbReference>
<comment type="similarity">
    <text evidence="2">Belongs to the ribose 5-phosphate isomerase family.</text>
</comment>
<reference evidence="6 7" key="1">
    <citation type="submission" date="2018-10" db="EMBL/GenBank/DDBJ databases">
        <authorList>
            <consortium name="Pathogen Informatics"/>
        </authorList>
    </citation>
    <scope>NUCLEOTIDE SEQUENCE [LARGE SCALE GENOMIC DNA]</scope>
</reference>
<evidence type="ECO:0000313" key="7">
    <source>
        <dbReference type="Proteomes" id="UP000267029"/>
    </source>
</evidence>
<dbReference type="GO" id="GO:0005737">
    <property type="term" value="C:cytoplasm"/>
    <property type="evidence" value="ECO:0007669"/>
    <property type="project" value="TreeGrafter"/>
</dbReference>
<name>A0A0R3U716_MESCO</name>
<keyword evidence="7" id="KW-1185">Reference proteome</keyword>
<gene>
    <name evidence="6" type="ORF">MCOS_LOCUS2607</name>
</gene>
<dbReference type="Pfam" id="PF06026">
    <property type="entry name" value="Rib_5-P_isom_A"/>
    <property type="match status" value="1"/>
</dbReference>
<dbReference type="SUPFAM" id="SSF75445">
    <property type="entry name" value="D-ribose-5-phosphate isomerase (RpiA), lid domain"/>
    <property type="match status" value="1"/>
</dbReference>
<accession>A0A0R3U716</accession>
<dbReference type="OrthoDB" id="1555531at2759"/>
<dbReference type="InterPro" id="IPR004788">
    <property type="entry name" value="Ribose5P_isomerase_type_A"/>
</dbReference>
<dbReference type="Gene3D" id="3.40.50.1360">
    <property type="match status" value="2"/>
</dbReference>
<dbReference type="STRING" id="53468.A0A0R3U716"/>
<dbReference type="GO" id="GO:0009052">
    <property type="term" value="P:pentose-phosphate shunt, non-oxidative branch"/>
    <property type="evidence" value="ECO:0007669"/>
    <property type="project" value="InterPro"/>
</dbReference>
<evidence type="ECO:0000256" key="4">
    <source>
        <dbReference type="ARBA" id="ARBA00023235"/>
    </source>
</evidence>
<dbReference type="UniPathway" id="UPA00115">
    <property type="reaction ID" value="UER00412"/>
</dbReference>
<dbReference type="CDD" id="cd01398">
    <property type="entry name" value="RPI_A"/>
    <property type="match status" value="1"/>
</dbReference>
<dbReference type="PANTHER" id="PTHR11934">
    <property type="entry name" value="RIBOSE-5-PHOSPHATE ISOMERASE"/>
    <property type="match status" value="1"/>
</dbReference>
<sequence length="254" mass="27484">MKYGVIMLCRLSLRSLGFAGASRQFVNLSGKPGFVMASVDIGKKNAAYKAVDDWLKDGQTVGIGSGTTVVYVVDRIMELVKKSGLSITCIPTSFQLDVAFDGVDEITPEFASIKGGGGCLIQEKIVDANSKYFIVVADESKSSNYLGEHWKRGLPIEVIPMAVTPVKMEIERRFGGEANLRMAVAKMGPLLTDNGNFILDWKFVPSPSLDWNQVDIDLHMIPGVVGTGLFLGTAHQAYLGKADGTVRVVKNPSH</sequence>
<evidence type="ECO:0000256" key="3">
    <source>
        <dbReference type="ARBA" id="ARBA00011959"/>
    </source>
</evidence>
<proteinExistence type="inferred from homology"/>
<dbReference type="FunFam" id="3.30.70.260:FF:000018">
    <property type="entry name" value="Ribose-5-phosphate isomerase A"/>
    <property type="match status" value="1"/>
</dbReference>
<dbReference type="InterPro" id="IPR037171">
    <property type="entry name" value="NagB/RpiA_transferase-like"/>
</dbReference>
<keyword evidence="4" id="KW-0413">Isomerase</keyword>
<comment type="pathway">
    <text evidence="1">Carbohydrate degradation; pentose phosphate pathway; D-ribose 5-phosphate from D-ribulose 5-phosphate (non-oxidative stage): step 1/1.</text>
</comment>
<dbReference type="Proteomes" id="UP000267029">
    <property type="component" value="Unassembled WGS sequence"/>
</dbReference>
<dbReference type="GO" id="GO:0006014">
    <property type="term" value="P:D-ribose metabolic process"/>
    <property type="evidence" value="ECO:0007669"/>
    <property type="project" value="TreeGrafter"/>
</dbReference>
<dbReference type="Gene3D" id="3.30.70.260">
    <property type="match status" value="1"/>
</dbReference>
<evidence type="ECO:0000313" key="6">
    <source>
        <dbReference type="EMBL" id="VDD76604.1"/>
    </source>
</evidence>
<evidence type="ECO:0000256" key="1">
    <source>
        <dbReference type="ARBA" id="ARBA00004988"/>
    </source>
</evidence>
<evidence type="ECO:0000256" key="5">
    <source>
        <dbReference type="ARBA" id="ARBA00029734"/>
    </source>
</evidence>
<dbReference type="GO" id="GO:0004751">
    <property type="term" value="F:ribose-5-phosphate isomerase activity"/>
    <property type="evidence" value="ECO:0007669"/>
    <property type="project" value="UniProtKB-EC"/>
</dbReference>
<dbReference type="PANTHER" id="PTHR11934:SF0">
    <property type="entry name" value="RIBOSE-5-PHOSPHATE ISOMERASE"/>
    <property type="match status" value="1"/>
</dbReference>
<evidence type="ECO:0000256" key="2">
    <source>
        <dbReference type="ARBA" id="ARBA00008088"/>
    </source>
</evidence>
<organism evidence="6 7">
    <name type="scientific">Mesocestoides corti</name>
    <name type="common">Flatworm</name>
    <dbReference type="NCBI Taxonomy" id="53468"/>
    <lineage>
        <taxon>Eukaryota</taxon>
        <taxon>Metazoa</taxon>
        <taxon>Spiralia</taxon>
        <taxon>Lophotrochozoa</taxon>
        <taxon>Platyhelminthes</taxon>
        <taxon>Cestoda</taxon>
        <taxon>Eucestoda</taxon>
        <taxon>Cyclophyllidea</taxon>
        <taxon>Mesocestoididae</taxon>
        <taxon>Mesocestoides</taxon>
    </lineage>
</organism>
<dbReference type="AlphaFoldDB" id="A0A0R3U716"/>
<dbReference type="NCBIfam" id="TIGR00021">
    <property type="entry name" value="rpiA"/>
    <property type="match status" value="1"/>
</dbReference>
<dbReference type="SUPFAM" id="SSF100950">
    <property type="entry name" value="NagB/RpiA/CoA transferase-like"/>
    <property type="match status" value="1"/>
</dbReference>
<dbReference type="EC" id="5.3.1.6" evidence="3"/>